<dbReference type="InterPro" id="IPR001296">
    <property type="entry name" value="Glyco_trans_1"/>
</dbReference>
<evidence type="ECO:0000259" key="4">
    <source>
        <dbReference type="Pfam" id="PF00534"/>
    </source>
</evidence>
<dbReference type="EMBL" id="UEGS01000001">
    <property type="protein sequence ID" value="SRX82440.1"/>
    <property type="molecule type" value="Genomic_DNA"/>
</dbReference>
<dbReference type="SUPFAM" id="SSF53756">
    <property type="entry name" value="UDP-Glycosyltransferase/glycogen phosphorylase"/>
    <property type="match status" value="1"/>
</dbReference>
<evidence type="ECO:0000313" key="7">
    <source>
        <dbReference type="Proteomes" id="UP000252008"/>
    </source>
</evidence>
<evidence type="ECO:0000256" key="2">
    <source>
        <dbReference type="ARBA" id="ARBA00022679"/>
    </source>
</evidence>
<dbReference type="Gene3D" id="3.40.50.2000">
    <property type="entry name" value="Glycogen Phosphorylase B"/>
    <property type="match status" value="2"/>
</dbReference>
<dbReference type="Pfam" id="PF00534">
    <property type="entry name" value="Glycos_transf_1"/>
    <property type="match status" value="1"/>
</dbReference>
<organism evidence="6 7">
    <name type="scientific">Mycolicibacterium parafortuitum</name>
    <name type="common">Mycobacterium parafortuitum</name>
    <dbReference type="NCBI Taxonomy" id="39692"/>
    <lineage>
        <taxon>Bacteria</taxon>
        <taxon>Bacillati</taxon>
        <taxon>Actinomycetota</taxon>
        <taxon>Actinomycetes</taxon>
        <taxon>Mycobacteriales</taxon>
        <taxon>Mycobacteriaceae</taxon>
        <taxon>Mycolicibacterium</taxon>
    </lineage>
</organism>
<feature type="domain" description="Glycosyl transferase family 1" evidence="4">
    <location>
        <begin position="205"/>
        <end position="346"/>
    </location>
</feature>
<keyword evidence="7" id="KW-1185">Reference proteome</keyword>
<gene>
    <name evidence="6" type="ORF">MPP7335_04200</name>
</gene>
<keyword evidence="2 6" id="KW-0808">Transferase</keyword>
<dbReference type="GO" id="GO:0016757">
    <property type="term" value="F:glycosyltransferase activity"/>
    <property type="evidence" value="ECO:0007669"/>
    <property type="project" value="UniProtKB-KW"/>
</dbReference>
<dbReference type="PANTHER" id="PTHR12526:SF510">
    <property type="entry name" value="D-INOSITOL 3-PHOSPHATE GLYCOSYLTRANSFERASE"/>
    <property type="match status" value="1"/>
</dbReference>
<evidence type="ECO:0000313" key="6">
    <source>
        <dbReference type="EMBL" id="SRX82440.1"/>
    </source>
</evidence>
<dbReference type="Pfam" id="PF13579">
    <property type="entry name" value="Glyco_trans_4_4"/>
    <property type="match status" value="1"/>
</dbReference>
<accession>A0A375YMT5</accession>
<dbReference type="Proteomes" id="UP000252008">
    <property type="component" value="Unassembled WGS sequence"/>
</dbReference>
<dbReference type="AlphaFoldDB" id="A0A375YMT5"/>
<sequence>MKIAVVGDPVRRSSTDRDGGGHYGLGDLSGALVRRGHEVRIHSAAETIPVDIPDLRNSTDLMPAIGEIARHLENVWSRDRPDVVHCHGWVYGMAAQLAAKRCPVPTVQTFHELSTTARRHRGTGAASETAVKLETLLARNATAVTVACHDDMHELIRLGCARTKITVLAPGVEVDDVTPEEIAGRPVGGPCRLVAIARDFSTGHGLVDVLRMLPSLGDARLVLVAMDGDTGGEAAGVRATADQLGVGDRIELICGADQSDLTALFRAADVVVSPSRYEPGAEVLLHAMACGAPIVAVGHGGANDAVIDDVTGILAPLGDLPALNRALRSALSQTVLRQGMGLAGRSRARSRYSWDVVASDADAAYVAAVGRYTATTALPI</sequence>
<protein>
    <submittedName>
        <fullName evidence="6">Putative glycosyltransferase [Amycolicicoccus subflavus DQS3-9A1]</fullName>
    </submittedName>
</protein>
<dbReference type="RefSeq" id="WP_237160844.1">
    <property type="nucleotide sequence ID" value="NZ_MVID01000019.1"/>
</dbReference>
<proteinExistence type="predicted"/>
<evidence type="ECO:0000259" key="5">
    <source>
        <dbReference type="Pfam" id="PF13579"/>
    </source>
</evidence>
<feature type="domain" description="Glycosyltransferase subfamily 4-like N-terminal" evidence="5">
    <location>
        <begin position="19"/>
        <end position="171"/>
    </location>
</feature>
<evidence type="ECO:0000256" key="1">
    <source>
        <dbReference type="ARBA" id="ARBA00022676"/>
    </source>
</evidence>
<name>A0A375YMT5_MYCPF</name>
<feature type="region of interest" description="Disordered" evidence="3">
    <location>
        <begin position="1"/>
        <end position="21"/>
    </location>
</feature>
<reference evidence="6 7" key="1">
    <citation type="submission" date="2018-05" db="EMBL/GenBank/DDBJ databases">
        <authorList>
            <consortium name="IHU Genomes"/>
        </authorList>
    </citation>
    <scope>NUCLEOTIDE SEQUENCE [LARGE SCALE GENOMIC DNA]</scope>
    <source>
        <strain evidence="6 7">P7335</strain>
    </source>
</reference>
<feature type="compositionally biased region" description="Basic and acidic residues" evidence="3">
    <location>
        <begin position="9"/>
        <end position="20"/>
    </location>
</feature>
<dbReference type="InterPro" id="IPR028098">
    <property type="entry name" value="Glyco_trans_4-like_N"/>
</dbReference>
<dbReference type="PANTHER" id="PTHR12526">
    <property type="entry name" value="GLYCOSYLTRANSFERASE"/>
    <property type="match status" value="1"/>
</dbReference>
<evidence type="ECO:0000256" key="3">
    <source>
        <dbReference type="SAM" id="MobiDB-lite"/>
    </source>
</evidence>
<keyword evidence="1" id="KW-0328">Glycosyltransferase</keyword>